<organism evidence="1 2">
    <name type="scientific">Camellia lanceoleosa</name>
    <dbReference type="NCBI Taxonomy" id="1840588"/>
    <lineage>
        <taxon>Eukaryota</taxon>
        <taxon>Viridiplantae</taxon>
        <taxon>Streptophyta</taxon>
        <taxon>Embryophyta</taxon>
        <taxon>Tracheophyta</taxon>
        <taxon>Spermatophyta</taxon>
        <taxon>Magnoliopsida</taxon>
        <taxon>eudicotyledons</taxon>
        <taxon>Gunneridae</taxon>
        <taxon>Pentapetalae</taxon>
        <taxon>asterids</taxon>
        <taxon>Ericales</taxon>
        <taxon>Theaceae</taxon>
        <taxon>Camellia</taxon>
    </lineage>
</organism>
<comment type="caution">
    <text evidence="1">The sequence shown here is derived from an EMBL/GenBank/DDBJ whole genome shotgun (WGS) entry which is preliminary data.</text>
</comment>
<name>A0ACC0FJD3_9ERIC</name>
<reference evidence="1 2" key="1">
    <citation type="journal article" date="2022" name="Plant J.">
        <title>Chromosome-level genome of Camellia lanceoleosa provides a valuable resource for understanding genome evolution and self-incompatibility.</title>
        <authorList>
            <person name="Gong W."/>
            <person name="Xiao S."/>
            <person name="Wang L."/>
            <person name="Liao Z."/>
            <person name="Chang Y."/>
            <person name="Mo W."/>
            <person name="Hu G."/>
            <person name="Li W."/>
            <person name="Zhao G."/>
            <person name="Zhu H."/>
            <person name="Hu X."/>
            <person name="Ji K."/>
            <person name="Xiang X."/>
            <person name="Song Q."/>
            <person name="Yuan D."/>
            <person name="Jin S."/>
            <person name="Zhang L."/>
        </authorList>
    </citation>
    <scope>NUCLEOTIDE SEQUENCE [LARGE SCALE GENOMIC DNA]</scope>
    <source>
        <strain evidence="1">SQ_2022a</strain>
    </source>
</reference>
<protein>
    <submittedName>
        <fullName evidence="1">Uncharacterized protein</fullName>
    </submittedName>
</protein>
<dbReference type="Proteomes" id="UP001060215">
    <property type="component" value="Chromosome 14"/>
</dbReference>
<sequence>MAVRFMRSQMNGGIGPVMVLSMRESPVMEPLEQVISGQLQWVEELEFGGDGVQWLMEGGLDQCRLSLSRIVCSESVDWEFPCKGRMRSGRANMERRI</sequence>
<keyword evidence="2" id="KW-1185">Reference proteome</keyword>
<dbReference type="EMBL" id="CM045771">
    <property type="protein sequence ID" value="KAI7988649.1"/>
    <property type="molecule type" value="Genomic_DNA"/>
</dbReference>
<gene>
    <name evidence="1" type="ORF">LOK49_LG13G00680</name>
</gene>
<accession>A0ACC0FJD3</accession>
<evidence type="ECO:0000313" key="1">
    <source>
        <dbReference type="EMBL" id="KAI7988649.1"/>
    </source>
</evidence>
<proteinExistence type="predicted"/>
<evidence type="ECO:0000313" key="2">
    <source>
        <dbReference type="Proteomes" id="UP001060215"/>
    </source>
</evidence>